<dbReference type="EMBL" id="FNNH01000046">
    <property type="protein sequence ID" value="SDW99533.1"/>
    <property type="molecule type" value="Genomic_DNA"/>
</dbReference>
<name>A0A1H2Y2T8_9PROT</name>
<evidence type="ECO:0008006" key="3">
    <source>
        <dbReference type="Google" id="ProtNLM"/>
    </source>
</evidence>
<accession>A0A1H2Y2T8</accession>
<sequence>MEISHDNGMDGSPETGKILDTQTHHKINKVAFLPVIFSHPINSVDQSDIHSQYFCSGISQYHSNEKGVATRKPYSTININEIYELVDNPHKVDKTQAQWIIVSTLLSRSFKKQEDEGEYWFLWLDLDKNPKPIDQLAPIIKLLGCDYEIYTSRSATIDCQKARILIPLEKPLCFADWVVCQQILNDLLESNGVTPDRANERAAQLCYLPNRGDFYQSLSQRNNTFFNPLKFWPEEIQNRQAEIARQAAVIAKDAEAAIKRRNELKSSAYPNNELSDLIGAFNEAYSVQEILLKAGYQQRGHTFRHPNSQSGSYSASLMNRRIHSLSTSDSLYTAGQGAHDAFSAFTVLFYNGDRNSALKDAGDHWVIIGGNSWNSAKQREYANNISHFVDHSNVEDEQSAKTKREKINHGIDYPPGLVGEIAEYIFTSSRMQINSFAIAGALTAMSHLNKNHAYVRKSMTALNLYQCITGDTGKGKEEPRKAIKRLLDAANYTQSIHEGIASGAAFLRSLEKNPNSLLLSDEFGIYLQSALSDRGSIHDKAFIKELMIFYGLGRSYFAGKTYADERNNIGRIDKPYINVLGTTTGLELIEGITPKTIDNGFLNRILIISANEENPVNRAPDTKISENLKSAMRKIVSSVVKDIPLEYEAGAHDLLIKLVEAVNEKGQFANLWVRAEEQTIRVAGLLARGDGNIIKQAHVKWAWHYVSGSIKAFSKLLDRDLAENNFQKLIAKALKYIENARDYSSDRQFDEFCKRGMMPRGKLTKLLKLKPKETEDVITYLLESRLVTRCEFDGTIVFTIL</sequence>
<evidence type="ECO:0000313" key="2">
    <source>
        <dbReference type="Proteomes" id="UP000183454"/>
    </source>
</evidence>
<proteinExistence type="predicted"/>
<gene>
    <name evidence="1" type="ORF">SAMN05421882_104611</name>
</gene>
<dbReference type="AlphaFoldDB" id="A0A1H2Y2T8"/>
<reference evidence="1 2" key="1">
    <citation type="submission" date="2016-10" db="EMBL/GenBank/DDBJ databases">
        <authorList>
            <person name="de Groot N.N."/>
        </authorList>
    </citation>
    <scope>NUCLEOTIDE SEQUENCE [LARGE SCALE GENOMIC DNA]</scope>
    <source>
        <strain evidence="1 2">Nm110</strain>
    </source>
</reference>
<protein>
    <recommendedName>
        <fullName evidence="3">DUF3987 domain-containing protein</fullName>
    </recommendedName>
</protein>
<dbReference type="RefSeq" id="WP_074667771.1">
    <property type="nucleotide sequence ID" value="NZ_FNNH01000046.1"/>
</dbReference>
<dbReference type="Proteomes" id="UP000183454">
    <property type="component" value="Unassembled WGS sequence"/>
</dbReference>
<organism evidence="1 2">
    <name type="scientific">Nitrosomonas communis</name>
    <dbReference type="NCBI Taxonomy" id="44574"/>
    <lineage>
        <taxon>Bacteria</taxon>
        <taxon>Pseudomonadati</taxon>
        <taxon>Pseudomonadota</taxon>
        <taxon>Betaproteobacteria</taxon>
        <taxon>Nitrosomonadales</taxon>
        <taxon>Nitrosomonadaceae</taxon>
        <taxon>Nitrosomonas</taxon>
    </lineage>
</organism>
<evidence type="ECO:0000313" key="1">
    <source>
        <dbReference type="EMBL" id="SDW99533.1"/>
    </source>
</evidence>